<dbReference type="Pfam" id="PF00825">
    <property type="entry name" value="Ribonuclease_P"/>
    <property type="match status" value="1"/>
</dbReference>
<dbReference type="InterPro" id="IPR020539">
    <property type="entry name" value="RNase_P_CS"/>
</dbReference>
<dbReference type="InterPro" id="IPR020568">
    <property type="entry name" value="Ribosomal_Su5_D2-typ_SF"/>
</dbReference>
<dbReference type="PANTHER" id="PTHR33992">
    <property type="entry name" value="RIBONUCLEASE P PROTEIN COMPONENT"/>
    <property type="match status" value="1"/>
</dbReference>
<name>A0A3L8NXY9_9ACTN</name>
<dbReference type="InterPro" id="IPR000100">
    <property type="entry name" value="RNase_P"/>
</dbReference>
<reference evidence="9 10" key="1">
    <citation type="submission" date="2018-10" db="EMBL/GenBank/DDBJ databases">
        <title>Marmoricola sp. 4Q3S-7 whole genome shotgun sequence.</title>
        <authorList>
            <person name="Li F."/>
        </authorList>
    </citation>
    <scope>NUCLEOTIDE SEQUENCE [LARGE SCALE GENOMIC DNA]</scope>
    <source>
        <strain evidence="9 10">4Q3S-7</strain>
    </source>
</reference>
<dbReference type="EMBL" id="RDBE01000010">
    <property type="protein sequence ID" value="RLV48086.1"/>
    <property type="molecule type" value="Genomic_DNA"/>
</dbReference>
<proteinExistence type="inferred from homology"/>
<dbReference type="AlphaFoldDB" id="A0A3L8NXY9"/>
<evidence type="ECO:0000256" key="2">
    <source>
        <dbReference type="ARBA" id="ARBA00022694"/>
    </source>
</evidence>
<keyword evidence="4 7" id="KW-0255">Endonuclease</keyword>
<evidence type="ECO:0000256" key="7">
    <source>
        <dbReference type="HAMAP-Rule" id="MF_00227"/>
    </source>
</evidence>
<dbReference type="PANTHER" id="PTHR33992:SF1">
    <property type="entry name" value="RIBONUCLEASE P PROTEIN COMPONENT"/>
    <property type="match status" value="1"/>
</dbReference>
<dbReference type="Proteomes" id="UP000281708">
    <property type="component" value="Unassembled WGS sequence"/>
</dbReference>
<dbReference type="Gene3D" id="3.30.230.10">
    <property type="match status" value="1"/>
</dbReference>
<evidence type="ECO:0000256" key="4">
    <source>
        <dbReference type="ARBA" id="ARBA00022759"/>
    </source>
</evidence>
<comment type="subunit">
    <text evidence="7">Consists of a catalytic RNA component (M1 or rnpB) and a protein subunit.</text>
</comment>
<dbReference type="GO" id="GO:0042781">
    <property type="term" value="F:3'-tRNA processing endoribonuclease activity"/>
    <property type="evidence" value="ECO:0007669"/>
    <property type="project" value="TreeGrafter"/>
</dbReference>
<dbReference type="EC" id="3.1.26.5" evidence="7 8"/>
<evidence type="ECO:0000256" key="8">
    <source>
        <dbReference type="NCBIfam" id="TIGR00188"/>
    </source>
</evidence>
<gene>
    <name evidence="7 9" type="primary">rnpA</name>
    <name evidence="9" type="ORF">D9V37_18565</name>
</gene>
<keyword evidence="3 7" id="KW-0540">Nuclease</keyword>
<keyword evidence="10" id="KW-1185">Reference proteome</keyword>
<accession>A0A3L8NXY9</accession>
<keyword evidence="5 7" id="KW-0378">Hydrolase</keyword>
<evidence type="ECO:0000256" key="1">
    <source>
        <dbReference type="ARBA" id="ARBA00002663"/>
    </source>
</evidence>
<dbReference type="NCBIfam" id="TIGR00188">
    <property type="entry name" value="rnpA"/>
    <property type="match status" value="1"/>
</dbReference>
<dbReference type="HAMAP" id="MF_00227">
    <property type="entry name" value="RNase_P"/>
    <property type="match status" value="1"/>
</dbReference>
<comment type="catalytic activity">
    <reaction evidence="7">
        <text>Endonucleolytic cleavage of RNA, removing 5'-extranucleotides from tRNA precursor.</text>
        <dbReference type="EC" id="3.1.26.5"/>
    </reaction>
</comment>
<comment type="caution">
    <text evidence="9">The sequence shown here is derived from an EMBL/GenBank/DDBJ whole genome shotgun (WGS) entry which is preliminary data.</text>
</comment>
<protein>
    <recommendedName>
        <fullName evidence="7 8">Ribonuclease P protein component</fullName>
        <shortName evidence="7">RNase P protein</shortName>
        <shortName evidence="7">RNaseP protein</shortName>
        <ecNumber evidence="7 8">3.1.26.5</ecNumber>
    </recommendedName>
    <alternativeName>
        <fullName evidence="7">Protein C5</fullName>
    </alternativeName>
</protein>
<evidence type="ECO:0000313" key="10">
    <source>
        <dbReference type="Proteomes" id="UP000281708"/>
    </source>
</evidence>
<keyword evidence="6 7" id="KW-0694">RNA-binding</keyword>
<dbReference type="GO" id="GO:0004526">
    <property type="term" value="F:ribonuclease P activity"/>
    <property type="evidence" value="ECO:0007669"/>
    <property type="project" value="UniProtKB-UniRule"/>
</dbReference>
<evidence type="ECO:0000256" key="5">
    <source>
        <dbReference type="ARBA" id="ARBA00022801"/>
    </source>
</evidence>
<dbReference type="InterPro" id="IPR014721">
    <property type="entry name" value="Ribsml_uS5_D2-typ_fold_subgr"/>
</dbReference>
<dbReference type="GO" id="GO:0000049">
    <property type="term" value="F:tRNA binding"/>
    <property type="evidence" value="ECO:0007669"/>
    <property type="project" value="UniProtKB-UniRule"/>
</dbReference>
<evidence type="ECO:0000313" key="9">
    <source>
        <dbReference type="EMBL" id="RLV48086.1"/>
    </source>
</evidence>
<dbReference type="GO" id="GO:0030677">
    <property type="term" value="C:ribonuclease P complex"/>
    <property type="evidence" value="ECO:0007669"/>
    <property type="project" value="TreeGrafter"/>
</dbReference>
<comment type="similarity">
    <text evidence="7">Belongs to the RnpA family.</text>
</comment>
<sequence>MLTRSLRLLDGAGFDAAVRGGRRAGSRLLVVHHAPAAPGSEARRQIGFVVSRAVGGAVVRNRVKRRLRHLMAERTETLPAGTYVVRAQPAAAAANWGELGEALDRCVERVLTQSSGRERS</sequence>
<dbReference type="GO" id="GO:0001682">
    <property type="term" value="P:tRNA 5'-leader removal"/>
    <property type="evidence" value="ECO:0007669"/>
    <property type="project" value="UniProtKB-UniRule"/>
</dbReference>
<evidence type="ECO:0000256" key="6">
    <source>
        <dbReference type="ARBA" id="ARBA00022884"/>
    </source>
</evidence>
<organism evidence="9 10">
    <name type="scientific">Nocardioides mangrovicus</name>
    <dbReference type="NCBI Taxonomy" id="2478913"/>
    <lineage>
        <taxon>Bacteria</taxon>
        <taxon>Bacillati</taxon>
        <taxon>Actinomycetota</taxon>
        <taxon>Actinomycetes</taxon>
        <taxon>Propionibacteriales</taxon>
        <taxon>Nocardioidaceae</taxon>
        <taxon>Nocardioides</taxon>
    </lineage>
</organism>
<dbReference type="PROSITE" id="PS00648">
    <property type="entry name" value="RIBONUCLEASE_P"/>
    <property type="match status" value="1"/>
</dbReference>
<dbReference type="RefSeq" id="WP_121807593.1">
    <property type="nucleotide sequence ID" value="NZ_RDBE01000010.1"/>
</dbReference>
<keyword evidence="2 7" id="KW-0819">tRNA processing</keyword>
<dbReference type="SUPFAM" id="SSF54211">
    <property type="entry name" value="Ribosomal protein S5 domain 2-like"/>
    <property type="match status" value="1"/>
</dbReference>
<evidence type="ECO:0000256" key="3">
    <source>
        <dbReference type="ARBA" id="ARBA00022722"/>
    </source>
</evidence>
<comment type="function">
    <text evidence="1 7">RNaseP catalyzes the removal of the 5'-leader sequence from pre-tRNA to produce the mature 5'-terminus. It can also cleave other RNA substrates such as 4.5S RNA. The protein component plays an auxiliary but essential role in vivo by binding to the 5'-leader sequence and broadening the substrate specificity of the ribozyme.</text>
</comment>